<dbReference type="Pfam" id="PF17656">
    <property type="entry name" value="ChapFlgA_N"/>
    <property type="match status" value="1"/>
</dbReference>
<dbReference type="CDD" id="cd11614">
    <property type="entry name" value="SAF_CpaB_FlgA_like"/>
    <property type="match status" value="1"/>
</dbReference>
<dbReference type="Gene3D" id="3.90.1210.10">
    <property type="entry name" value="Antifreeze-like/N-acetylneuraminic acid synthase C-terminal domain"/>
    <property type="match status" value="1"/>
</dbReference>
<evidence type="ECO:0000256" key="4">
    <source>
        <dbReference type="ARBA" id="ARBA00022729"/>
    </source>
</evidence>
<dbReference type="eggNOG" id="COG1261">
    <property type="taxonomic scope" value="Bacteria"/>
</dbReference>
<dbReference type="Pfam" id="PF13144">
    <property type="entry name" value="ChapFlgA"/>
    <property type="match status" value="1"/>
</dbReference>
<gene>
    <name evidence="7" type="ORF">ALP65_00593</name>
</gene>
<dbReference type="InterPro" id="IPR039246">
    <property type="entry name" value="Flagellar_FlgA"/>
</dbReference>
<keyword evidence="5" id="KW-0574">Periplasm</keyword>
<dbReference type="Proteomes" id="UP000270834">
    <property type="component" value="Unassembled WGS sequence"/>
</dbReference>
<dbReference type="NCBIfam" id="TIGR03170">
    <property type="entry name" value="flgA_cterm"/>
    <property type="match status" value="1"/>
</dbReference>
<dbReference type="InterPro" id="IPR017585">
    <property type="entry name" value="SAF_FlgA"/>
</dbReference>
<evidence type="ECO:0000256" key="1">
    <source>
        <dbReference type="ARBA" id="ARBA00004418"/>
    </source>
</evidence>
<accession>A0A0A8RFU3</accession>
<proteinExistence type="inferred from homology"/>
<dbReference type="Gene3D" id="2.30.30.760">
    <property type="match status" value="1"/>
</dbReference>
<comment type="caution">
    <text evidence="7">The sequence shown here is derived from an EMBL/GenBank/DDBJ whole genome shotgun (WGS) entry which is preliminary data.</text>
</comment>
<accession>A0A1S1C8A2</accession>
<protein>
    <recommendedName>
        <fullName evidence="3">Flagella basal body P-ring formation protein FlgA</fullName>
    </recommendedName>
</protein>
<dbReference type="SMART" id="SM00858">
    <property type="entry name" value="SAF"/>
    <property type="match status" value="1"/>
</dbReference>
<dbReference type="InterPro" id="IPR013974">
    <property type="entry name" value="SAF"/>
</dbReference>
<dbReference type="PANTHER" id="PTHR36307:SF1">
    <property type="entry name" value="FLAGELLA BASAL BODY P-RING FORMATION PROTEIN FLGA"/>
    <property type="match status" value="1"/>
</dbReference>
<sequence>MKQATTVFRRIMACSHTSLRFLPVLLGLGYLCAANNSQAQGFTAPEVLIGSTQGFLEFKVEEYLQNSGLDGRYQIQVNRVDPRLRLAECDRDLTLSQESPAQPIGRVTVRISCEGSAPWTIFMPAQVKLFRQVVVAVQPLKRAHVLEDADIALVERDVGLLTQGYLTDPARVVGQKLRRPVVNDQVLAPVFLEQAEAVRKGDQVVILARTATINVKMPGEALSDGAPGQQIRVRNLRSQRIIKARVIEPGTVEVNM</sequence>
<dbReference type="PANTHER" id="PTHR36307">
    <property type="entry name" value="FLAGELLA BASAL BODY P-RING FORMATION PROTEIN FLGA"/>
    <property type="match status" value="1"/>
</dbReference>
<dbReference type="GO" id="GO:0042597">
    <property type="term" value="C:periplasmic space"/>
    <property type="evidence" value="ECO:0007669"/>
    <property type="project" value="UniProtKB-SubCell"/>
</dbReference>
<reference evidence="7 8" key="1">
    <citation type="submission" date="2018-08" db="EMBL/GenBank/DDBJ databases">
        <title>Recombination of ecologically and evolutionarily significant loci maintains genetic cohesion in the Pseudomonas syringae species complex.</title>
        <authorList>
            <person name="Dillon M."/>
            <person name="Thakur S."/>
            <person name="Almeida R.N.D."/>
            <person name="Weir B.S."/>
            <person name="Guttman D.S."/>
        </authorList>
    </citation>
    <scope>NUCLEOTIDE SEQUENCE [LARGE SCALE GENOMIC DNA]</scope>
    <source>
        <strain evidence="7 8">ICMP 7846</strain>
    </source>
</reference>
<name>A0A0A8RFU3_PSEAI</name>
<comment type="similarity">
    <text evidence="2">Belongs to the FlgA family.</text>
</comment>
<organism evidence="7 8">
    <name type="scientific">Pseudomonas aeruginosa</name>
    <dbReference type="NCBI Taxonomy" id="287"/>
    <lineage>
        <taxon>Bacteria</taxon>
        <taxon>Pseudomonadati</taxon>
        <taxon>Pseudomonadota</taxon>
        <taxon>Gammaproteobacteria</taxon>
        <taxon>Pseudomonadales</taxon>
        <taxon>Pseudomonadaceae</taxon>
        <taxon>Pseudomonas</taxon>
    </lineage>
</organism>
<dbReference type="EMBL" id="RBSQ01000913">
    <property type="protein sequence ID" value="RMS50564.1"/>
    <property type="molecule type" value="Genomic_DNA"/>
</dbReference>
<dbReference type="InterPro" id="IPR041231">
    <property type="entry name" value="FlgA_N"/>
</dbReference>
<keyword evidence="4" id="KW-0732">Signal</keyword>
<evidence type="ECO:0000313" key="7">
    <source>
        <dbReference type="EMBL" id="RMS50564.1"/>
    </source>
</evidence>
<evidence type="ECO:0000256" key="3">
    <source>
        <dbReference type="ARBA" id="ARBA00014754"/>
    </source>
</evidence>
<evidence type="ECO:0000256" key="6">
    <source>
        <dbReference type="ARBA" id="ARBA00025643"/>
    </source>
</evidence>
<comment type="function">
    <text evidence="6">Involved in the assembly process of the P-ring formation. It may associate with FlgF on the rod constituting a structure essential for the P-ring assembly or may act as a modulator protein for the P-ring assembly.</text>
</comment>
<dbReference type="GO" id="GO:0044780">
    <property type="term" value="P:bacterial-type flagellum assembly"/>
    <property type="evidence" value="ECO:0007669"/>
    <property type="project" value="InterPro"/>
</dbReference>
<dbReference type="AlphaFoldDB" id="A0A0A8RFU3"/>
<evidence type="ECO:0000256" key="2">
    <source>
        <dbReference type="ARBA" id="ARBA00010474"/>
    </source>
</evidence>
<evidence type="ECO:0000256" key="5">
    <source>
        <dbReference type="ARBA" id="ARBA00022764"/>
    </source>
</evidence>
<evidence type="ECO:0000313" key="8">
    <source>
        <dbReference type="Proteomes" id="UP000270834"/>
    </source>
</evidence>
<comment type="subcellular location">
    <subcellularLocation>
        <location evidence="1">Periplasm</location>
    </subcellularLocation>
</comment>